<dbReference type="AlphaFoldDB" id="A0A1Y1V001"/>
<dbReference type="PANTHER" id="PTHR17920">
    <property type="entry name" value="TRANSMEMBRANE AND COILED-COIL DOMAIN-CONTAINING PROTEIN 4 TMCO4"/>
    <property type="match status" value="1"/>
</dbReference>
<proteinExistence type="inferred from homology"/>
<dbReference type="EMBL" id="MCFH01000046">
    <property type="protein sequence ID" value="ORX44367.1"/>
    <property type="molecule type" value="Genomic_DNA"/>
</dbReference>
<dbReference type="OrthoDB" id="277931at2759"/>
<comment type="caution">
    <text evidence="6">The sequence shown here is derived from an EMBL/GenBank/DDBJ whole genome shotgun (WGS) entry which is preliminary data.</text>
</comment>
<evidence type="ECO:0000313" key="6">
    <source>
        <dbReference type="EMBL" id="ORX44367.1"/>
    </source>
</evidence>
<keyword evidence="4" id="KW-1133">Transmembrane helix</keyword>
<dbReference type="InterPro" id="IPR007941">
    <property type="entry name" value="DUF726"/>
</dbReference>
<comment type="subcellular location">
    <subcellularLocation>
        <location evidence="1">Membrane</location>
        <topology evidence="1">Multi-pass membrane protein</topology>
    </subcellularLocation>
</comment>
<accession>A0A1Y1V001</accession>
<dbReference type="Proteomes" id="UP000193719">
    <property type="component" value="Unassembled WGS sequence"/>
</dbReference>
<sequence>MKDMEDIYKPWESLINNRNTMSSNIYALKFDSRILIKLGQAMESMLVSGSITFTVKQLLKQTILGGVVSGLIWPVALVQMGTMIDNPWTSGLDKSEKAGKVLAREVLLKYVHGKRPVTLVGYSLGARVIYYCLLELWNYSFELNMKKNNDESFLSWYKKRNDNSMNDDDEMALEDIEKSKYLCHSIVDSVYLFGCPVESNPLNWAKVRAMTAGRVINGYCQTDWVLSFLFRASAICNHIAGLQKVDVEGIENIDLSSIVSGHLEYKDKLEQILEYVGFEDGIIVTH</sequence>
<keyword evidence="5" id="KW-0472">Membrane</keyword>
<evidence type="ECO:0000256" key="5">
    <source>
        <dbReference type="ARBA" id="ARBA00023136"/>
    </source>
</evidence>
<reference evidence="6 7" key="1">
    <citation type="submission" date="2016-08" db="EMBL/GenBank/DDBJ databases">
        <title>Genomes of anaerobic fungi encode conserved fungal cellulosomes for biomass hydrolysis.</title>
        <authorList>
            <consortium name="DOE Joint Genome Institute"/>
            <person name="Haitjema C.H."/>
            <person name="Gilmore S.P."/>
            <person name="Henske J.K."/>
            <person name="Solomon K.V."/>
            <person name="De Groot R."/>
            <person name="Kuo A."/>
            <person name="Mondo S.J."/>
            <person name="Salamov A.A."/>
            <person name="Labutti K."/>
            <person name="Zhao Z."/>
            <person name="Chiniquy J."/>
            <person name="Barry K."/>
            <person name="Brewer H.M."/>
            <person name="Purvine S.O."/>
            <person name="Wright A.T."/>
            <person name="Boxma B."/>
            <person name="Van Alen T."/>
            <person name="Hackstein J.H."/>
            <person name="Baker S.E."/>
            <person name="Grigoriev I.V."/>
            <person name="O'Malley M.A."/>
        </authorList>
    </citation>
    <scope>NUCLEOTIDE SEQUENCE [LARGE SCALE GENOMIC DNA]</scope>
    <source>
        <strain evidence="7">finn</strain>
    </source>
</reference>
<dbReference type="Pfam" id="PF05277">
    <property type="entry name" value="DUF726"/>
    <property type="match status" value="2"/>
</dbReference>
<comment type="similarity">
    <text evidence="2">Belongs to the TMCO4 family.</text>
</comment>
<evidence type="ECO:0000313" key="7">
    <source>
        <dbReference type="Proteomes" id="UP000193719"/>
    </source>
</evidence>
<dbReference type="GO" id="GO:0016020">
    <property type="term" value="C:membrane"/>
    <property type="evidence" value="ECO:0007669"/>
    <property type="project" value="UniProtKB-SubCell"/>
</dbReference>
<keyword evidence="3" id="KW-0812">Transmembrane</keyword>
<evidence type="ECO:0000256" key="2">
    <source>
        <dbReference type="ARBA" id="ARBA00009824"/>
    </source>
</evidence>
<dbReference type="InterPro" id="IPR029058">
    <property type="entry name" value="AB_hydrolase_fold"/>
</dbReference>
<gene>
    <name evidence="6" type="ORF">BCR36DRAFT_128816</name>
</gene>
<evidence type="ECO:0000256" key="3">
    <source>
        <dbReference type="ARBA" id="ARBA00022692"/>
    </source>
</evidence>
<protein>
    <submittedName>
        <fullName evidence="6">DUF726-domain-containing protein</fullName>
    </submittedName>
</protein>
<evidence type="ECO:0000256" key="4">
    <source>
        <dbReference type="ARBA" id="ARBA00022989"/>
    </source>
</evidence>
<name>A0A1Y1V001_9FUNG</name>
<keyword evidence="7" id="KW-1185">Reference proteome</keyword>
<organism evidence="6 7">
    <name type="scientific">Piromyces finnis</name>
    <dbReference type="NCBI Taxonomy" id="1754191"/>
    <lineage>
        <taxon>Eukaryota</taxon>
        <taxon>Fungi</taxon>
        <taxon>Fungi incertae sedis</taxon>
        <taxon>Chytridiomycota</taxon>
        <taxon>Chytridiomycota incertae sedis</taxon>
        <taxon>Neocallimastigomycetes</taxon>
        <taxon>Neocallimastigales</taxon>
        <taxon>Neocallimastigaceae</taxon>
        <taxon>Piromyces</taxon>
    </lineage>
</organism>
<dbReference type="PANTHER" id="PTHR17920:SF3">
    <property type="entry name" value="TRANSMEMBRANE AND COILED-COIL DOMAIN-CONTAINING PROTEIN 4"/>
    <property type="match status" value="1"/>
</dbReference>
<reference evidence="6 7" key="2">
    <citation type="submission" date="2016-08" db="EMBL/GenBank/DDBJ databases">
        <title>Pervasive Adenine N6-methylation of Active Genes in Fungi.</title>
        <authorList>
            <consortium name="DOE Joint Genome Institute"/>
            <person name="Mondo S.J."/>
            <person name="Dannebaum R.O."/>
            <person name="Kuo R.C."/>
            <person name="Labutti K."/>
            <person name="Haridas S."/>
            <person name="Kuo A."/>
            <person name="Salamov A."/>
            <person name="Ahrendt S.R."/>
            <person name="Lipzen A."/>
            <person name="Sullivan W."/>
            <person name="Andreopoulos W.B."/>
            <person name="Clum A."/>
            <person name="Lindquist E."/>
            <person name="Daum C."/>
            <person name="Ramamoorthy G.K."/>
            <person name="Gryganskyi A."/>
            <person name="Culley D."/>
            <person name="Magnuson J.K."/>
            <person name="James T.Y."/>
            <person name="O'Malley M.A."/>
            <person name="Stajich J.E."/>
            <person name="Spatafora J.W."/>
            <person name="Visel A."/>
            <person name="Grigoriev I.V."/>
        </authorList>
    </citation>
    <scope>NUCLEOTIDE SEQUENCE [LARGE SCALE GENOMIC DNA]</scope>
    <source>
        <strain evidence="7">finn</strain>
    </source>
</reference>
<evidence type="ECO:0000256" key="1">
    <source>
        <dbReference type="ARBA" id="ARBA00004141"/>
    </source>
</evidence>
<dbReference type="SUPFAM" id="SSF53474">
    <property type="entry name" value="alpha/beta-Hydrolases"/>
    <property type="match status" value="1"/>
</dbReference>